<evidence type="ECO:0000313" key="4">
    <source>
        <dbReference type="Proteomes" id="UP000013827"/>
    </source>
</evidence>
<dbReference type="GO" id="GO:0003723">
    <property type="term" value="F:RNA binding"/>
    <property type="evidence" value="ECO:0007669"/>
    <property type="project" value="InterPro"/>
</dbReference>
<dbReference type="InterPro" id="IPR012677">
    <property type="entry name" value="Nucleotide-bd_a/b_plait_sf"/>
</dbReference>
<dbReference type="Gene3D" id="3.30.70.330">
    <property type="match status" value="1"/>
</dbReference>
<dbReference type="Pfam" id="PF00076">
    <property type="entry name" value="RRM_1"/>
    <property type="match status" value="1"/>
</dbReference>
<dbReference type="EnsemblProtists" id="EOD20178">
    <property type="protein sequence ID" value="EOD20178"/>
    <property type="gene ID" value="EMIHUDRAFT_458620"/>
</dbReference>
<dbReference type="Pfam" id="PF14237">
    <property type="entry name" value="GYF_2"/>
    <property type="match status" value="1"/>
</dbReference>
<keyword evidence="4" id="KW-1185">Reference proteome</keyword>
<evidence type="ECO:0000259" key="1">
    <source>
        <dbReference type="Pfam" id="PF00076"/>
    </source>
</evidence>
<sequence>MEPAVEPVAFYYTAQAGGGASGPCSIAQLRVLWQSGHISRETMLWRESMPAWLRLEERGALTAEQLGVLLRGGDVDGLTQALAEWDDSQLPAGASATIVVLLGLFDTSEADAADVQLPAARLADCADAAFYSNLREDVRVECGKAGAIEKVTIFEGSEQGAAAVRFKSGDDAQRCVAMMREKSFGGSQVKCELYDGVTDYRAKALREAGTCSQFACSTAFLPSKALREAAAASSGGKSGADVEAQEAQLESFAQWLEADSTDDEIDPEAGGD</sequence>
<evidence type="ECO:0008006" key="5">
    <source>
        <dbReference type="Google" id="ProtNLM"/>
    </source>
</evidence>
<dbReference type="InterPro" id="IPR000504">
    <property type="entry name" value="RRM_dom"/>
</dbReference>
<proteinExistence type="predicted"/>
<feature type="domain" description="GYF" evidence="2">
    <location>
        <begin position="11"/>
        <end position="57"/>
    </location>
</feature>
<organism evidence="3 4">
    <name type="scientific">Emiliania huxleyi (strain CCMP1516)</name>
    <dbReference type="NCBI Taxonomy" id="280463"/>
    <lineage>
        <taxon>Eukaryota</taxon>
        <taxon>Haptista</taxon>
        <taxon>Haptophyta</taxon>
        <taxon>Prymnesiophyceae</taxon>
        <taxon>Isochrysidales</taxon>
        <taxon>Noelaerhabdaceae</taxon>
        <taxon>Emiliania</taxon>
    </lineage>
</organism>
<dbReference type="GO" id="GO:0005686">
    <property type="term" value="C:U2 snRNP"/>
    <property type="evidence" value="ECO:0007669"/>
    <property type="project" value="TreeGrafter"/>
</dbReference>
<feature type="domain" description="RRM" evidence="1">
    <location>
        <begin position="136"/>
        <end position="189"/>
    </location>
</feature>
<dbReference type="SUPFAM" id="SSF54928">
    <property type="entry name" value="RNA-binding domain, RBD"/>
    <property type="match status" value="1"/>
</dbReference>
<dbReference type="AlphaFoldDB" id="A0A0D3J9J3"/>
<dbReference type="Proteomes" id="UP000013827">
    <property type="component" value="Unassembled WGS sequence"/>
</dbReference>
<dbReference type="GO" id="GO:0005684">
    <property type="term" value="C:U2-type spliceosomal complex"/>
    <property type="evidence" value="ECO:0007669"/>
    <property type="project" value="TreeGrafter"/>
</dbReference>
<dbReference type="InterPro" id="IPR034393">
    <property type="entry name" value="TatSF1-like"/>
</dbReference>
<dbReference type="PANTHER" id="PTHR15608">
    <property type="entry name" value="SPLICING FACTOR U2AF-ASSOCIATED PROTEIN 2"/>
    <property type="match status" value="1"/>
</dbReference>
<reference evidence="4" key="1">
    <citation type="journal article" date="2013" name="Nature">
        <title>Pan genome of the phytoplankton Emiliania underpins its global distribution.</title>
        <authorList>
            <person name="Read B.A."/>
            <person name="Kegel J."/>
            <person name="Klute M.J."/>
            <person name="Kuo A."/>
            <person name="Lefebvre S.C."/>
            <person name="Maumus F."/>
            <person name="Mayer C."/>
            <person name="Miller J."/>
            <person name="Monier A."/>
            <person name="Salamov A."/>
            <person name="Young J."/>
            <person name="Aguilar M."/>
            <person name="Claverie J.M."/>
            <person name="Frickenhaus S."/>
            <person name="Gonzalez K."/>
            <person name="Herman E.K."/>
            <person name="Lin Y.C."/>
            <person name="Napier J."/>
            <person name="Ogata H."/>
            <person name="Sarno A.F."/>
            <person name="Shmutz J."/>
            <person name="Schroeder D."/>
            <person name="de Vargas C."/>
            <person name="Verret F."/>
            <person name="von Dassow P."/>
            <person name="Valentin K."/>
            <person name="Van de Peer Y."/>
            <person name="Wheeler G."/>
            <person name="Dacks J.B."/>
            <person name="Delwiche C.F."/>
            <person name="Dyhrman S.T."/>
            <person name="Glockner G."/>
            <person name="John U."/>
            <person name="Richards T."/>
            <person name="Worden A.Z."/>
            <person name="Zhang X."/>
            <person name="Grigoriev I.V."/>
            <person name="Allen A.E."/>
            <person name="Bidle K."/>
            <person name="Borodovsky M."/>
            <person name="Bowler C."/>
            <person name="Brownlee C."/>
            <person name="Cock J.M."/>
            <person name="Elias M."/>
            <person name="Gladyshev V.N."/>
            <person name="Groth M."/>
            <person name="Guda C."/>
            <person name="Hadaegh A."/>
            <person name="Iglesias-Rodriguez M.D."/>
            <person name="Jenkins J."/>
            <person name="Jones B.M."/>
            <person name="Lawson T."/>
            <person name="Leese F."/>
            <person name="Lindquist E."/>
            <person name="Lobanov A."/>
            <person name="Lomsadze A."/>
            <person name="Malik S.B."/>
            <person name="Marsh M.E."/>
            <person name="Mackinder L."/>
            <person name="Mock T."/>
            <person name="Mueller-Roeber B."/>
            <person name="Pagarete A."/>
            <person name="Parker M."/>
            <person name="Probert I."/>
            <person name="Quesneville H."/>
            <person name="Raines C."/>
            <person name="Rensing S.A."/>
            <person name="Riano-Pachon D.M."/>
            <person name="Richier S."/>
            <person name="Rokitta S."/>
            <person name="Shiraiwa Y."/>
            <person name="Soanes D.M."/>
            <person name="van der Giezen M."/>
            <person name="Wahlund T.M."/>
            <person name="Williams B."/>
            <person name="Wilson W."/>
            <person name="Wolfe G."/>
            <person name="Wurch L.L."/>
        </authorList>
    </citation>
    <scope>NUCLEOTIDE SEQUENCE</scope>
</reference>
<dbReference type="KEGG" id="ehx:EMIHUDRAFT_458620"/>
<dbReference type="PANTHER" id="PTHR15608:SF0">
    <property type="entry name" value="HIV TAT-SPECIFIC FACTOR 1"/>
    <property type="match status" value="1"/>
</dbReference>
<dbReference type="InterPro" id="IPR035979">
    <property type="entry name" value="RBD_domain_sf"/>
</dbReference>
<dbReference type="STRING" id="2903.R1CBT6"/>
<dbReference type="HOGENOM" id="CLU_1024623_0_0_1"/>
<dbReference type="GeneID" id="17265722"/>
<name>A0A0D3J9J3_EMIH1</name>
<evidence type="ECO:0000259" key="2">
    <source>
        <dbReference type="Pfam" id="PF14237"/>
    </source>
</evidence>
<accession>A0A0D3J9J3</accession>
<dbReference type="InterPro" id="IPR025640">
    <property type="entry name" value="GYF_2"/>
</dbReference>
<reference evidence="3" key="2">
    <citation type="submission" date="2024-10" db="UniProtKB">
        <authorList>
            <consortium name="EnsemblProtists"/>
        </authorList>
    </citation>
    <scope>IDENTIFICATION</scope>
</reference>
<evidence type="ECO:0000313" key="3">
    <source>
        <dbReference type="EnsemblProtists" id="EOD20178"/>
    </source>
</evidence>
<dbReference type="PaxDb" id="2903-EOD20178"/>
<dbReference type="RefSeq" id="XP_005772607.1">
    <property type="nucleotide sequence ID" value="XM_005772550.1"/>
</dbReference>
<dbReference type="eggNOG" id="KOG1548">
    <property type="taxonomic scope" value="Eukaryota"/>
</dbReference>
<protein>
    <recommendedName>
        <fullName evidence="5">RRM domain-containing protein</fullName>
    </recommendedName>
</protein>